<evidence type="ECO:0000313" key="1">
    <source>
        <dbReference type="EMBL" id="KAI0046557.1"/>
    </source>
</evidence>
<gene>
    <name evidence="1" type="ORF">FA95DRAFT_1359653</name>
</gene>
<sequence length="211" mass="23561">MPPSAREDRTHLRPSHIRRNQKLDVPIPEYPQHHAPQVRVREAAAALKEARRGVLLARLVLAPRERAVAHGLALLDVLLRGVPPALVRREPGEDEHGLDAQPLQRAQVRLDARRERERQPARRGEQRLARGRLGGERVQVVRGVDPEARVGEHAQREGLQMLPLGEVACVMRCGAASAGVFCAVERGRGARRLLSRFLMGMVVRGRGRGRR</sequence>
<dbReference type="Proteomes" id="UP000814033">
    <property type="component" value="Unassembled WGS sequence"/>
</dbReference>
<name>A0ACB8RRT2_9AGAM</name>
<protein>
    <submittedName>
        <fullName evidence="1">Uncharacterized protein</fullName>
    </submittedName>
</protein>
<reference evidence="1" key="2">
    <citation type="journal article" date="2022" name="New Phytol.">
        <title>Evolutionary transition to the ectomycorrhizal habit in the genomes of a hyperdiverse lineage of mushroom-forming fungi.</title>
        <authorList>
            <person name="Looney B."/>
            <person name="Miyauchi S."/>
            <person name="Morin E."/>
            <person name="Drula E."/>
            <person name="Courty P.E."/>
            <person name="Kohler A."/>
            <person name="Kuo A."/>
            <person name="LaButti K."/>
            <person name="Pangilinan J."/>
            <person name="Lipzen A."/>
            <person name="Riley R."/>
            <person name="Andreopoulos W."/>
            <person name="He G."/>
            <person name="Johnson J."/>
            <person name="Nolan M."/>
            <person name="Tritt A."/>
            <person name="Barry K.W."/>
            <person name="Grigoriev I.V."/>
            <person name="Nagy L.G."/>
            <person name="Hibbett D."/>
            <person name="Henrissat B."/>
            <person name="Matheny P.B."/>
            <person name="Labbe J."/>
            <person name="Martin F.M."/>
        </authorList>
    </citation>
    <scope>NUCLEOTIDE SEQUENCE</scope>
    <source>
        <strain evidence="1">FP105234-sp</strain>
    </source>
</reference>
<comment type="caution">
    <text evidence="1">The sequence shown here is derived from an EMBL/GenBank/DDBJ whole genome shotgun (WGS) entry which is preliminary data.</text>
</comment>
<evidence type="ECO:0000313" key="2">
    <source>
        <dbReference type="Proteomes" id="UP000814033"/>
    </source>
</evidence>
<reference evidence="1" key="1">
    <citation type="submission" date="2021-02" db="EMBL/GenBank/DDBJ databases">
        <authorList>
            <consortium name="DOE Joint Genome Institute"/>
            <person name="Ahrendt S."/>
            <person name="Looney B.P."/>
            <person name="Miyauchi S."/>
            <person name="Morin E."/>
            <person name="Drula E."/>
            <person name="Courty P.E."/>
            <person name="Chicoki N."/>
            <person name="Fauchery L."/>
            <person name="Kohler A."/>
            <person name="Kuo A."/>
            <person name="Labutti K."/>
            <person name="Pangilinan J."/>
            <person name="Lipzen A."/>
            <person name="Riley R."/>
            <person name="Andreopoulos W."/>
            <person name="He G."/>
            <person name="Johnson J."/>
            <person name="Barry K.W."/>
            <person name="Grigoriev I.V."/>
            <person name="Nagy L."/>
            <person name="Hibbett D."/>
            <person name="Henrissat B."/>
            <person name="Matheny P.B."/>
            <person name="Labbe J."/>
            <person name="Martin F."/>
        </authorList>
    </citation>
    <scope>NUCLEOTIDE SEQUENCE</scope>
    <source>
        <strain evidence="1">FP105234-sp</strain>
    </source>
</reference>
<keyword evidence="2" id="KW-1185">Reference proteome</keyword>
<accession>A0ACB8RRT2</accession>
<organism evidence="1 2">
    <name type="scientific">Auriscalpium vulgare</name>
    <dbReference type="NCBI Taxonomy" id="40419"/>
    <lineage>
        <taxon>Eukaryota</taxon>
        <taxon>Fungi</taxon>
        <taxon>Dikarya</taxon>
        <taxon>Basidiomycota</taxon>
        <taxon>Agaricomycotina</taxon>
        <taxon>Agaricomycetes</taxon>
        <taxon>Russulales</taxon>
        <taxon>Auriscalpiaceae</taxon>
        <taxon>Auriscalpium</taxon>
    </lineage>
</organism>
<proteinExistence type="predicted"/>
<dbReference type="EMBL" id="MU275923">
    <property type="protein sequence ID" value="KAI0046557.1"/>
    <property type="molecule type" value="Genomic_DNA"/>
</dbReference>